<dbReference type="GO" id="GO:0008734">
    <property type="term" value="F:L-aspartate oxidase activity"/>
    <property type="evidence" value="ECO:0007669"/>
    <property type="project" value="UniProtKB-UniRule"/>
</dbReference>
<dbReference type="AlphaFoldDB" id="A0AAX3BD46"/>
<evidence type="ECO:0000256" key="11">
    <source>
        <dbReference type="PIRSR" id="PIRSR000171-1"/>
    </source>
</evidence>
<dbReference type="Gene3D" id="1.20.58.100">
    <property type="entry name" value="Fumarate reductase/succinate dehydrogenase flavoprotein-like, C-terminal domain"/>
    <property type="match status" value="1"/>
</dbReference>
<evidence type="ECO:0000256" key="10">
    <source>
        <dbReference type="NCBIfam" id="TIGR00551"/>
    </source>
</evidence>
<dbReference type="SUPFAM" id="SSF56425">
    <property type="entry name" value="Succinate dehydrogenase/fumarate reductase flavoprotein, catalytic domain"/>
    <property type="match status" value="1"/>
</dbReference>
<dbReference type="EMBL" id="CP073355">
    <property type="protein sequence ID" value="URA10167.1"/>
    <property type="molecule type" value="Genomic_DNA"/>
</dbReference>
<organism evidence="16 17">
    <name type="scientific">Thermospira aquatica</name>
    <dbReference type="NCBI Taxonomy" id="2828656"/>
    <lineage>
        <taxon>Bacteria</taxon>
        <taxon>Pseudomonadati</taxon>
        <taxon>Spirochaetota</taxon>
        <taxon>Spirochaetia</taxon>
        <taxon>Brevinematales</taxon>
        <taxon>Thermospiraceae</taxon>
        <taxon>Thermospira</taxon>
    </lineage>
</organism>
<evidence type="ECO:0000256" key="6">
    <source>
        <dbReference type="ARBA" id="ARBA00022642"/>
    </source>
</evidence>
<comment type="pathway">
    <text evidence="2 12">Cofactor biosynthesis; NAD(+) biosynthesis; iminoaspartate from L-aspartate (oxidase route): step 1/1.</text>
</comment>
<dbReference type="SUPFAM" id="SSF46977">
    <property type="entry name" value="Succinate dehydrogenase/fumarate reductase flavoprotein C-terminal domain"/>
    <property type="match status" value="1"/>
</dbReference>
<dbReference type="Gene3D" id="3.50.50.60">
    <property type="entry name" value="FAD/NAD(P)-binding domain"/>
    <property type="match status" value="1"/>
</dbReference>
<accession>A0AAX3BD46</accession>
<dbReference type="PANTHER" id="PTHR42716">
    <property type="entry name" value="L-ASPARTATE OXIDASE"/>
    <property type="match status" value="1"/>
</dbReference>
<comment type="cofactor">
    <cofactor evidence="1 12">
        <name>FAD</name>
        <dbReference type="ChEBI" id="CHEBI:57692"/>
    </cofactor>
</comment>
<evidence type="ECO:0000256" key="12">
    <source>
        <dbReference type="RuleBase" id="RU362049"/>
    </source>
</evidence>
<dbReference type="KEGG" id="taqu:KDW03_11915"/>
<gene>
    <name evidence="16" type="primary">nadB</name>
    <name evidence="16" type="ORF">KDW03_11915</name>
</gene>
<sequence>MWDALVIGTGIAGSTTAYLLAKQGFSVLALTKTNDPLESNTYYAQGGIVYKGPGDSPELLMQDILQAGAGIVNPEAARIVATEAQVAVNEVLIEAFGIDFSRNDTGGFDLTEEGAHSVRRILHALDSTGKTIQEAAISALKKIGIEIRSSYHVIDIITLDHHTRYPQRMYLPPTVLGVYAYNQSTGKVEKLLAKNVILATGGMGQLYLHTTNPRGATGDGYAMAYRAGARLINMEYTQFHPTTLFHPKADNFLISEAVRGEGAVLINKYGEAFMGRYHPQKDLAPRDIVTRAILSEMYATQEPCVYLDIARLGKEKIQSRFPTIYRKCLDYRIDITVDPVPVVPAYHFSCGGVYTDMEGRTTIQRLYAVGEVACTGLHGANRLASTSLLEGVVFGRRIALFLGRTRESWYEQPYQDIPEWKETGTEELDPALIYQDWALLKNMMWNYVGAVRTKKRLKRALVDLKNLREDVEDFYRDARISPEIIELRNAVQTGLIVAQHAWTNRESRGAHYRLDSEEER</sequence>
<evidence type="ECO:0000259" key="14">
    <source>
        <dbReference type="Pfam" id="PF00890"/>
    </source>
</evidence>
<dbReference type="FunFam" id="3.90.700.10:FF:000002">
    <property type="entry name" value="L-aspartate oxidase"/>
    <property type="match status" value="1"/>
</dbReference>
<reference evidence="16" key="2">
    <citation type="submission" date="2022-06" db="EMBL/GenBank/DDBJ databases">
        <title>Thermospira aquatica gen. nov., sp. nov.</title>
        <authorList>
            <person name="Ben Ali Gam Z."/>
            <person name="Labat M."/>
        </authorList>
    </citation>
    <scope>NUCLEOTIDE SEQUENCE</scope>
    <source>
        <strain evidence="16">F1F22</strain>
    </source>
</reference>
<evidence type="ECO:0000256" key="9">
    <source>
        <dbReference type="ARBA" id="ARBA00048305"/>
    </source>
</evidence>
<protein>
    <recommendedName>
        <fullName evidence="4 10">L-aspartate oxidase</fullName>
        <ecNumber evidence="4 10">1.4.3.16</ecNumber>
    </recommendedName>
</protein>
<dbReference type="SUPFAM" id="SSF51905">
    <property type="entry name" value="FAD/NAD(P)-binding domain"/>
    <property type="match status" value="1"/>
</dbReference>
<evidence type="ECO:0000313" key="17">
    <source>
        <dbReference type="Proteomes" id="UP001056539"/>
    </source>
</evidence>
<name>A0AAX3BD46_9SPIR</name>
<feature type="domain" description="FAD-dependent oxidoreductase 2 FAD-binding" evidence="14">
    <location>
        <begin position="3"/>
        <end position="388"/>
    </location>
</feature>
<dbReference type="NCBIfam" id="TIGR00551">
    <property type="entry name" value="nadB"/>
    <property type="match status" value="1"/>
</dbReference>
<keyword evidence="5 12" id="KW-0285">Flavoprotein</keyword>
<keyword evidence="7 12" id="KW-0274">FAD</keyword>
<dbReference type="Pfam" id="PF00890">
    <property type="entry name" value="FAD_binding_2"/>
    <property type="match status" value="1"/>
</dbReference>
<reference evidence="16" key="1">
    <citation type="submission" date="2021-04" db="EMBL/GenBank/DDBJ databases">
        <authorList>
            <person name="Postec A."/>
        </authorList>
    </citation>
    <scope>NUCLEOTIDE SEQUENCE</scope>
    <source>
        <strain evidence="16">F1F22</strain>
    </source>
</reference>
<evidence type="ECO:0000256" key="2">
    <source>
        <dbReference type="ARBA" id="ARBA00004950"/>
    </source>
</evidence>
<evidence type="ECO:0000259" key="15">
    <source>
        <dbReference type="Pfam" id="PF02910"/>
    </source>
</evidence>
<feature type="domain" description="Fumarate reductase/succinate dehydrogenase flavoprotein-like C-terminal" evidence="15">
    <location>
        <begin position="440"/>
        <end position="518"/>
    </location>
</feature>
<dbReference type="PANTHER" id="PTHR42716:SF2">
    <property type="entry name" value="L-ASPARTATE OXIDASE, CHLOROPLASTIC"/>
    <property type="match status" value="1"/>
</dbReference>
<keyword evidence="8 12" id="KW-0560">Oxidoreductase</keyword>
<evidence type="ECO:0000256" key="4">
    <source>
        <dbReference type="ARBA" id="ARBA00012173"/>
    </source>
</evidence>
<dbReference type="InterPro" id="IPR005288">
    <property type="entry name" value="NadB"/>
</dbReference>
<dbReference type="InterPro" id="IPR003953">
    <property type="entry name" value="FAD-dep_OxRdtase_2_FAD-bd"/>
</dbReference>
<dbReference type="Gene3D" id="3.90.700.10">
    <property type="entry name" value="Succinate dehydrogenase/fumarate reductase flavoprotein, catalytic domain"/>
    <property type="match status" value="1"/>
</dbReference>
<dbReference type="InterPro" id="IPR037099">
    <property type="entry name" value="Fum_R/Succ_DH_flav-like_C_sf"/>
</dbReference>
<dbReference type="InterPro" id="IPR015939">
    <property type="entry name" value="Fum_Rdtase/Succ_DH_flav-like_C"/>
</dbReference>
<dbReference type="RefSeq" id="WP_271435300.1">
    <property type="nucleotide sequence ID" value="NZ_CP073355.1"/>
</dbReference>
<comment type="catalytic activity">
    <reaction evidence="9">
        <text>L-aspartate + O2 = iminosuccinate + H2O2</text>
        <dbReference type="Rhea" id="RHEA:25876"/>
        <dbReference type="ChEBI" id="CHEBI:15379"/>
        <dbReference type="ChEBI" id="CHEBI:16240"/>
        <dbReference type="ChEBI" id="CHEBI:29991"/>
        <dbReference type="ChEBI" id="CHEBI:77875"/>
        <dbReference type="EC" id="1.4.3.16"/>
    </reaction>
    <physiologicalReaction direction="left-to-right" evidence="9">
        <dbReference type="Rhea" id="RHEA:25877"/>
    </physiologicalReaction>
</comment>
<evidence type="ECO:0000256" key="3">
    <source>
        <dbReference type="ARBA" id="ARBA00008562"/>
    </source>
</evidence>
<dbReference type="PRINTS" id="PR00368">
    <property type="entry name" value="FADPNR"/>
</dbReference>
<dbReference type="EC" id="1.4.3.16" evidence="4 10"/>
<dbReference type="PIRSF" id="PIRSF000171">
    <property type="entry name" value="SDHA_APRA_LASPO"/>
    <property type="match status" value="1"/>
</dbReference>
<comment type="similarity">
    <text evidence="3 12">Belongs to the FAD-dependent oxidoreductase 2 family. NadB subfamily.</text>
</comment>
<feature type="coiled-coil region" evidence="13">
    <location>
        <begin position="450"/>
        <end position="477"/>
    </location>
</feature>
<evidence type="ECO:0000256" key="7">
    <source>
        <dbReference type="ARBA" id="ARBA00022827"/>
    </source>
</evidence>
<dbReference type="Proteomes" id="UP001056539">
    <property type="component" value="Chromosome"/>
</dbReference>
<dbReference type="InterPro" id="IPR036188">
    <property type="entry name" value="FAD/NAD-bd_sf"/>
</dbReference>
<comment type="function">
    <text evidence="12">Catalyzes the oxidation of L-aspartate to iminoaspartate.</text>
</comment>
<evidence type="ECO:0000256" key="1">
    <source>
        <dbReference type="ARBA" id="ARBA00001974"/>
    </source>
</evidence>
<dbReference type="GO" id="GO:0009435">
    <property type="term" value="P:NAD+ biosynthetic process"/>
    <property type="evidence" value="ECO:0007669"/>
    <property type="project" value="InterPro"/>
</dbReference>
<keyword evidence="6 12" id="KW-0662">Pyridine nucleotide biosynthesis</keyword>
<keyword evidence="13" id="KW-0175">Coiled coil</keyword>
<dbReference type="Pfam" id="PF02910">
    <property type="entry name" value="Succ_DH_flav_C"/>
    <property type="match status" value="1"/>
</dbReference>
<evidence type="ECO:0000256" key="8">
    <source>
        <dbReference type="ARBA" id="ARBA00023002"/>
    </source>
</evidence>
<keyword evidence="17" id="KW-1185">Reference proteome</keyword>
<evidence type="ECO:0000256" key="5">
    <source>
        <dbReference type="ARBA" id="ARBA00022630"/>
    </source>
</evidence>
<feature type="active site" description="Proton acceptor" evidence="11">
    <location>
        <position position="286"/>
    </location>
</feature>
<evidence type="ECO:0000256" key="13">
    <source>
        <dbReference type="SAM" id="Coils"/>
    </source>
</evidence>
<evidence type="ECO:0000313" key="16">
    <source>
        <dbReference type="EMBL" id="URA10167.1"/>
    </source>
</evidence>
<dbReference type="GO" id="GO:0005737">
    <property type="term" value="C:cytoplasm"/>
    <property type="evidence" value="ECO:0007669"/>
    <property type="project" value="UniProtKB-SubCell"/>
</dbReference>
<dbReference type="InterPro" id="IPR027477">
    <property type="entry name" value="Succ_DH/fumarate_Rdtase_cat_sf"/>
</dbReference>
<comment type="subcellular location">
    <subcellularLocation>
        <location evidence="12">Cytoplasm</location>
    </subcellularLocation>
</comment>
<proteinExistence type="inferred from homology"/>